<dbReference type="EMBL" id="CAAALY010041976">
    <property type="protein sequence ID" value="VEL19534.1"/>
    <property type="molecule type" value="Genomic_DNA"/>
</dbReference>
<sequence length="131" mass="13941">MQFSVSPLLYDCFVIHCFKEVGGNFSASLFDKLSPVTGTSCLPHFYSSAPVRLPSCSSNCCPPCSLSTAEKIYLSHLFLPNKGCPALPTHKQVNSLVTAPIFAAAVAAIISDAQANTEDAVCSSLVALWVR</sequence>
<organism evidence="1 2">
    <name type="scientific">Protopolystoma xenopodis</name>
    <dbReference type="NCBI Taxonomy" id="117903"/>
    <lineage>
        <taxon>Eukaryota</taxon>
        <taxon>Metazoa</taxon>
        <taxon>Spiralia</taxon>
        <taxon>Lophotrochozoa</taxon>
        <taxon>Platyhelminthes</taxon>
        <taxon>Monogenea</taxon>
        <taxon>Polyopisthocotylea</taxon>
        <taxon>Polystomatidea</taxon>
        <taxon>Polystomatidae</taxon>
        <taxon>Protopolystoma</taxon>
    </lineage>
</organism>
<gene>
    <name evidence="1" type="ORF">PXEA_LOCUS12974</name>
</gene>
<evidence type="ECO:0000313" key="1">
    <source>
        <dbReference type="EMBL" id="VEL19534.1"/>
    </source>
</evidence>
<keyword evidence="2" id="KW-1185">Reference proteome</keyword>
<accession>A0A448WT07</accession>
<reference evidence="1" key="1">
    <citation type="submission" date="2018-11" db="EMBL/GenBank/DDBJ databases">
        <authorList>
            <consortium name="Pathogen Informatics"/>
        </authorList>
    </citation>
    <scope>NUCLEOTIDE SEQUENCE</scope>
</reference>
<dbReference type="AlphaFoldDB" id="A0A448WT07"/>
<name>A0A448WT07_9PLAT</name>
<protein>
    <submittedName>
        <fullName evidence="1">Uncharacterized protein</fullName>
    </submittedName>
</protein>
<proteinExistence type="predicted"/>
<dbReference type="Proteomes" id="UP000784294">
    <property type="component" value="Unassembled WGS sequence"/>
</dbReference>
<evidence type="ECO:0000313" key="2">
    <source>
        <dbReference type="Proteomes" id="UP000784294"/>
    </source>
</evidence>
<comment type="caution">
    <text evidence="1">The sequence shown here is derived from an EMBL/GenBank/DDBJ whole genome shotgun (WGS) entry which is preliminary data.</text>
</comment>